<dbReference type="AlphaFoldDB" id="A0A9K3KMW1"/>
<evidence type="ECO:0000256" key="1">
    <source>
        <dbReference type="SAM" id="MobiDB-lite"/>
    </source>
</evidence>
<name>A0A9K3KMW1_9STRA</name>
<keyword evidence="3" id="KW-1185">Reference proteome</keyword>
<evidence type="ECO:0000313" key="3">
    <source>
        <dbReference type="Proteomes" id="UP000693970"/>
    </source>
</evidence>
<dbReference type="EMBL" id="JAGRRH010000021">
    <property type="protein sequence ID" value="KAG7345999.1"/>
    <property type="molecule type" value="Genomic_DNA"/>
</dbReference>
<reference evidence="2" key="1">
    <citation type="journal article" date="2021" name="Sci. Rep.">
        <title>Diploid genomic architecture of Nitzschia inconspicua, an elite biomass production diatom.</title>
        <authorList>
            <person name="Oliver A."/>
            <person name="Podell S."/>
            <person name="Pinowska A."/>
            <person name="Traller J.C."/>
            <person name="Smith S.R."/>
            <person name="McClure R."/>
            <person name="Beliaev A."/>
            <person name="Bohutskyi P."/>
            <person name="Hill E.A."/>
            <person name="Rabines A."/>
            <person name="Zheng H."/>
            <person name="Allen L.Z."/>
            <person name="Kuo A."/>
            <person name="Grigoriev I.V."/>
            <person name="Allen A.E."/>
            <person name="Hazlebeck D."/>
            <person name="Allen E.E."/>
        </authorList>
    </citation>
    <scope>NUCLEOTIDE SEQUENCE</scope>
    <source>
        <strain evidence="2">Hildebrandi</strain>
    </source>
</reference>
<sequence length="248" mass="27728">MLPSRYLSASRHCGLRSKRGSLIQKSVSAFFVLLPNAILMTTTLPPTSSCTIASAMSTTATNLSIASDFFVLGRDRGTVRTDLPVWASRSDNPFQLVTATRIMEKDTAMTCNNNNNDDENAEESNNKESYSCPSLSLTAQRHDVDGVPGAFQILNVLSKEEAKSMGTTPQFFIDIFEELGFTDDAAVSLPRKIRHNSNLVWISDDVTLDILWNRLDPFFVESAEFLGRRPMGLNGRFRVYRYEEGDFF</sequence>
<reference evidence="2" key="2">
    <citation type="submission" date="2021-04" db="EMBL/GenBank/DDBJ databases">
        <authorList>
            <person name="Podell S."/>
        </authorList>
    </citation>
    <scope>NUCLEOTIDE SEQUENCE</scope>
    <source>
        <strain evidence="2">Hildebrandi</strain>
    </source>
</reference>
<dbReference type="OrthoDB" id="197550at2759"/>
<evidence type="ECO:0000313" key="2">
    <source>
        <dbReference type="EMBL" id="KAG7345999.1"/>
    </source>
</evidence>
<comment type="caution">
    <text evidence="2">The sequence shown here is derived from an EMBL/GenBank/DDBJ whole genome shotgun (WGS) entry which is preliminary data.</text>
</comment>
<proteinExistence type="predicted"/>
<gene>
    <name evidence="2" type="ORF">IV203_005066</name>
</gene>
<accession>A0A9K3KMW1</accession>
<protein>
    <submittedName>
        <fullName evidence="2">Uncharacterized protein</fullName>
    </submittedName>
</protein>
<dbReference type="Proteomes" id="UP000693970">
    <property type="component" value="Unassembled WGS sequence"/>
</dbReference>
<organism evidence="2 3">
    <name type="scientific">Nitzschia inconspicua</name>
    <dbReference type="NCBI Taxonomy" id="303405"/>
    <lineage>
        <taxon>Eukaryota</taxon>
        <taxon>Sar</taxon>
        <taxon>Stramenopiles</taxon>
        <taxon>Ochrophyta</taxon>
        <taxon>Bacillariophyta</taxon>
        <taxon>Bacillariophyceae</taxon>
        <taxon>Bacillariophycidae</taxon>
        <taxon>Bacillariales</taxon>
        <taxon>Bacillariaceae</taxon>
        <taxon>Nitzschia</taxon>
    </lineage>
</organism>
<feature type="region of interest" description="Disordered" evidence="1">
    <location>
        <begin position="108"/>
        <end position="132"/>
    </location>
</feature>